<evidence type="ECO:0000313" key="2">
    <source>
        <dbReference type="Proteomes" id="UP000199073"/>
    </source>
</evidence>
<accession>A0A1H0V8N4</accession>
<dbReference type="GO" id="GO:0016829">
    <property type="term" value="F:lyase activity"/>
    <property type="evidence" value="ECO:0007669"/>
    <property type="project" value="InterPro"/>
</dbReference>
<keyword evidence="2" id="KW-1185">Reference proteome</keyword>
<dbReference type="Proteomes" id="UP000199073">
    <property type="component" value="Unassembled WGS sequence"/>
</dbReference>
<dbReference type="AlphaFoldDB" id="A0A1H0V8N4"/>
<organism evidence="1 2">
    <name type="scientific">Desulforhopalus singaporensis</name>
    <dbReference type="NCBI Taxonomy" id="91360"/>
    <lineage>
        <taxon>Bacteria</taxon>
        <taxon>Pseudomonadati</taxon>
        <taxon>Thermodesulfobacteriota</taxon>
        <taxon>Desulfobulbia</taxon>
        <taxon>Desulfobulbales</taxon>
        <taxon>Desulfocapsaceae</taxon>
        <taxon>Desulforhopalus</taxon>
    </lineage>
</organism>
<dbReference type="Pfam" id="PF06314">
    <property type="entry name" value="ADC"/>
    <property type="match status" value="1"/>
</dbReference>
<dbReference type="SUPFAM" id="SSF160104">
    <property type="entry name" value="Acetoacetate decarboxylase-like"/>
    <property type="match status" value="1"/>
</dbReference>
<gene>
    <name evidence="1" type="ORF">SAMN05660330_03932</name>
</gene>
<reference evidence="1 2" key="1">
    <citation type="submission" date="2016-10" db="EMBL/GenBank/DDBJ databases">
        <authorList>
            <person name="de Groot N.N."/>
        </authorList>
    </citation>
    <scope>NUCLEOTIDE SEQUENCE [LARGE SCALE GENOMIC DNA]</scope>
    <source>
        <strain evidence="1 2">DSM 12130</strain>
    </source>
</reference>
<dbReference type="STRING" id="91360.SAMN05660330_03932"/>
<dbReference type="Gene3D" id="2.40.400.10">
    <property type="entry name" value="Acetoacetate decarboxylase-like"/>
    <property type="match status" value="1"/>
</dbReference>
<dbReference type="InterPro" id="IPR010451">
    <property type="entry name" value="Acetoacetate_decarboxylase"/>
</dbReference>
<sequence length="255" mass="29146">MQKPHVVIHSNNMPIQAPICGEWLSEPYDAPDIKMLNVYARLDEEVVKNYLKPTPYEYHSNIGLFYFADYSQITSADAPFYDSALMVPVKYKDMTGGFYMFEFEDGPESTSSGREGWGHPKMMADRISMTESEGKAIGNVYLKGKMIYHVELDMNKKPSVSLPVIPLEPNLLHMKHPRPDGPGTYCEFTLVRYIEEDTTIKHQQDCEVVAFDIQGVGDRDPWHIFKPTRILGGEYIIADYTGSERTPPRILDRII</sequence>
<evidence type="ECO:0000313" key="1">
    <source>
        <dbReference type="EMBL" id="SDP74800.1"/>
    </source>
</evidence>
<protein>
    <submittedName>
        <fullName evidence="1">Acetoacetate decarboxylase (ADC)</fullName>
    </submittedName>
</protein>
<dbReference type="EMBL" id="FNJI01000043">
    <property type="protein sequence ID" value="SDP74800.1"/>
    <property type="molecule type" value="Genomic_DNA"/>
</dbReference>
<proteinExistence type="predicted"/>
<dbReference type="RefSeq" id="WP_092225841.1">
    <property type="nucleotide sequence ID" value="NZ_FNJI01000043.1"/>
</dbReference>
<dbReference type="InterPro" id="IPR023375">
    <property type="entry name" value="ADC_dom_sf"/>
</dbReference>
<dbReference type="OrthoDB" id="1633687at2"/>
<name>A0A1H0V8N4_9BACT</name>